<evidence type="ECO:0000256" key="3">
    <source>
        <dbReference type="ARBA" id="ARBA00022544"/>
    </source>
</evidence>
<feature type="domain" description="Spore germination GerAC-like C-terminal" evidence="8">
    <location>
        <begin position="207"/>
        <end position="376"/>
    </location>
</feature>
<accession>A0A3M8DSJ8</accession>
<proteinExistence type="inferred from homology"/>
<protein>
    <submittedName>
        <fullName evidence="10">Ger(X)C family spore germination protein</fullName>
    </submittedName>
</protein>
<dbReference type="NCBIfam" id="TIGR02887">
    <property type="entry name" value="spore_ger_x_C"/>
    <property type="match status" value="1"/>
</dbReference>
<evidence type="ECO:0000259" key="8">
    <source>
        <dbReference type="Pfam" id="PF05504"/>
    </source>
</evidence>
<dbReference type="PANTHER" id="PTHR35789:SF1">
    <property type="entry name" value="SPORE GERMINATION PROTEIN B3"/>
    <property type="match status" value="1"/>
</dbReference>
<dbReference type="Pfam" id="PF25198">
    <property type="entry name" value="Spore_GerAC_N"/>
    <property type="match status" value="1"/>
</dbReference>
<dbReference type="PROSITE" id="PS51257">
    <property type="entry name" value="PROKAR_LIPOPROTEIN"/>
    <property type="match status" value="1"/>
</dbReference>
<reference evidence="10 11" key="1">
    <citation type="submission" date="2018-10" db="EMBL/GenBank/DDBJ databases">
        <title>Phylogenomics of Brevibacillus.</title>
        <authorList>
            <person name="Dunlap C."/>
        </authorList>
    </citation>
    <scope>NUCLEOTIDE SEQUENCE [LARGE SCALE GENOMIC DNA]</scope>
    <source>
        <strain evidence="10 11">JCM 15716</strain>
    </source>
</reference>
<comment type="caution">
    <text evidence="10">The sequence shown here is derived from an EMBL/GenBank/DDBJ whole genome shotgun (WGS) entry which is preliminary data.</text>
</comment>
<dbReference type="InterPro" id="IPR038501">
    <property type="entry name" value="Spore_GerAC_C_sf"/>
</dbReference>
<dbReference type="InterPro" id="IPR046953">
    <property type="entry name" value="Spore_GerAC-like_C"/>
</dbReference>
<keyword evidence="3" id="KW-0309">Germination</keyword>
<keyword evidence="4" id="KW-0732">Signal</keyword>
<dbReference type="Gene3D" id="3.30.300.210">
    <property type="entry name" value="Nutrient germinant receptor protein C, domain 3"/>
    <property type="match status" value="1"/>
</dbReference>
<name>A0A3M8DSJ8_9BACL</name>
<dbReference type="OrthoDB" id="2569624at2"/>
<keyword evidence="6" id="KW-0564">Palmitate</keyword>
<evidence type="ECO:0000259" key="9">
    <source>
        <dbReference type="Pfam" id="PF25198"/>
    </source>
</evidence>
<comment type="subcellular location">
    <subcellularLocation>
        <location evidence="1">Membrane</location>
        <topology evidence="1">Lipid-anchor</topology>
    </subcellularLocation>
</comment>
<dbReference type="InterPro" id="IPR008844">
    <property type="entry name" value="Spore_GerAC-like"/>
</dbReference>
<evidence type="ECO:0000256" key="1">
    <source>
        <dbReference type="ARBA" id="ARBA00004635"/>
    </source>
</evidence>
<feature type="domain" description="Spore germination protein N-terminal" evidence="9">
    <location>
        <begin position="26"/>
        <end position="196"/>
    </location>
</feature>
<evidence type="ECO:0000256" key="2">
    <source>
        <dbReference type="ARBA" id="ARBA00007886"/>
    </source>
</evidence>
<dbReference type="RefSeq" id="WP_122917347.1">
    <property type="nucleotide sequence ID" value="NZ_RHHQ01000007.1"/>
</dbReference>
<sequence>MRRKRWGLALSLTVGLAFFLTGCWGQREIENIGLVIGLALDKGNGPGKIQLTQQIVNTITGHKQLETTDFYNLTTQGKTLFEAIRHTSNSTDRVPYYMHLKIVIISDQLATHYDFMELTSLLQRDHEIRRTVKVLFAQGSAKAILEKVSEKKEIPALNIWGVAKNDFKSSQMPRVVTLNDLEVNFTNSTSLLAQTITTVPSDVLIRGSAVVSGKKRKVVGWLNANETTGINLILGTDIGSRGGYITVPGQGKIKELVYEIRSVKTKIKPIVDGSNIMFAIGIETEGKIVEFRGDTDLFDQNAIHNADSKLEGEIKRLVMEALVKTKDVYKTDVAMFGQQLKITHYERWKKYRDNWDEQFSKCNTQVTVKAYIREFGARGSKLPKKK</sequence>
<dbReference type="Proteomes" id="UP000271031">
    <property type="component" value="Unassembled WGS sequence"/>
</dbReference>
<keyword evidence="5" id="KW-0472">Membrane</keyword>
<dbReference type="PANTHER" id="PTHR35789">
    <property type="entry name" value="SPORE GERMINATION PROTEIN B3"/>
    <property type="match status" value="1"/>
</dbReference>
<evidence type="ECO:0000256" key="6">
    <source>
        <dbReference type="ARBA" id="ARBA00023139"/>
    </source>
</evidence>
<evidence type="ECO:0000256" key="7">
    <source>
        <dbReference type="ARBA" id="ARBA00023288"/>
    </source>
</evidence>
<evidence type="ECO:0000313" key="10">
    <source>
        <dbReference type="EMBL" id="RNB90421.1"/>
    </source>
</evidence>
<gene>
    <name evidence="10" type="ORF">EDM56_07880</name>
</gene>
<dbReference type="AlphaFoldDB" id="A0A3M8DSJ8"/>
<organism evidence="10 11">
    <name type="scientific">Brevibacillus fluminis</name>
    <dbReference type="NCBI Taxonomy" id="511487"/>
    <lineage>
        <taxon>Bacteria</taxon>
        <taxon>Bacillati</taxon>
        <taxon>Bacillota</taxon>
        <taxon>Bacilli</taxon>
        <taxon>Bacillales</taxon>
        <taxon>Paenibacillaceae</taxon>
        <taxon>Brevibacillus</taxon>
    </lineage>
</organism>
<comment type="similarity">
    <text evidence="2">Belongs to the GerABKC lipoprotein family.</text>
</comment>
<dbReference type="EMBL" id="RHHQ01000007">
    <property type="protein sequence ID" value="RNB90421.1"/>
    <property type="molecule type" value="Genomic_DNA"/>
</dbReference>
<evidence type="ECO:0000256" key="4">
    <source>
        <dbReference type="ARBA" id="ARBA00022729"/>
    </source>
</evidence>
<evidence type="ECO:0000313" key="11">
    <source>
        <dbReference type="Proteomes" id="UP000271031"/>
    </source>
</evidence>
<dbReference type="GO" id="GO:0016020">
    <property type="term" value="C:membrane"/>
    <property type="evidence" value="ECO:0007669"/>
    <property type="project" value="UniProtKB-SubCell"/>
</dbReference>
<dbReference type="InterPro" id="IPR057336">
    <property type="entry name" value="GerAC_N"/>
</dbReference>
<dbReference type="Gene3D" id="6.20.190.10">
    <property type="entry name" value="Nutrient germinant receptor protein C, domain 1"/>
    <property type="match status" value="1"/>
</dbReference>
<dbReference type="Pfam" id="PF05504">
    <property type="entry name" value="Spore_GerAC"/>
    <property type="match status" value="1"/>
</dbReference>
<evidence type="ECO:0000256" key="5">
    <source>
        <dbReference type="ARBA" id="ARBA00023136"/>
    </source>
</evidence>
<keyword evidence="7" id="KW-0449">Lipoprotein</keyword>
<keyword evidence="11" id="KW-1185">Reference proteome</keyword>
<dbReference type="GO" id="GO:0009847">
    <property type="term" value="P:spore germination"/>
    <property type="evidence" value="ECO:0007669"/>
    <property type="project" value="InterPro"/>
</dbReference>